<proteinExistence type="predicted"/>
<feature type="domain" description="DUF2249" evidence="1">
    <location>
        <begin position="12"/>
        <end position="76"/>
    </location>
</feature>
<organism evidence="2 3">
    <name type="scientific">Natrinema soli</name>
    <dbReference type="NCBI Taxonomy" id="1930624"/>
    <lineage>
        <taxon>Archaea</taxon>
        <taxon>Methanobacteriati</taxon>
        <taxon>Methanobacteriota</taxon>
        <taxon>Stenosarchaea group</taxon>
        <taxon>Halobacteria</taxon>
        <taxon>Halobacteriales</taxon>
        <taxon>Natrialbaceae</taxon>
        <taxon>Natrinema</taxon>
    </lineage>
</organism>
<dbReference type="Proteomes" id="UP001596383">
    <property type="component" value="Unassembled WGS sequence"/>
</dbReference>
<keyword evidence="3" id="KW-1185">Reference proteome</keyword>
<reference evidence="2 3" key="1">
    <citation type="journal article" date="2019" name="Int. J. Syst. Evol. Microbiol.">
        <title>The Global Catalogue of Microorganisms (GCM) 10K type strain sequencing project: providing services to taxonomists for standard genome sequencing and annotation.</title>
        <authorList>
            <consortium name="The Broad Institute Genomics Platform"/>
            <consortium name="The Broad Institute Genome Sequencing Center for Infectious Disease"/>
            <person name="Wu L."/>
            <person name="Ma J."/>
        </authorList>
    </citation>
    <scope>NUCLEOTIDE SEQUENCE [LARGE SCALE GENOMIC DNA]</scope>
    <source>
        <strain evidence="2 3">LMG 29247</strain>
    </source>
</reference>
<accession>A0ABD5SM00</accession>
<name>A0ABD5SM00_9EURY</name>
<dbReference type="Pfam" id="PF10006">
    <property type="entry name" value="DUF2249"/>
    <property type="match status" value="1"/>
</dbReference>
<dbReference type="AlphaFoldDB" id="A0ABD5SM00"/>
<dbReference type="EMBL" id="JBHSWV010000221">
    <property type="protein sequence ID" value="MFC6766216.1"/>
    <property type="molecule type" value="Genomic_DNA"/>
</dbReference>
<dbReference type="InterPro" id="IPR018720">
    <property type="entry name" value="DUF2249"/>
</dbReference>
<gene>
    <name evidence="2" type="ORF">ACFQE6_14815</name>
</gene>
<sequence>MGADTDDDRIHEFDCRETTGNPFDEILTALDVLPDDEMLVLIADHEPEPLYPVLEEHGYTHETSQATDDEWRVTVTER</sequence>
<dbReference type="RefSeq" id="WP_273739192.1">
    <property type="nucleotide sequence ID" value="NZ_JAQIVI010000221.1"/>
</dbReference>
<evidence type="ECO:0000313" key="2">
    <source>
        <dbReference type="EMBL" id="MFC6766216.1"/>
    </source>
</evidence>
<dbReference type="SUPFAM" id="SSF64307">
    <property type="entry name" value="SirA-like"/>
    <property type="match status" value="1"/>
</dbReference>
<comment type="caution">
    <text evidence="2">The sequence shown here is derived from an EMBL/GenBank/DDBJ whole genome shotgun (WGS) entry which is preliminary data.</text>
</comment>
<evidence type="ECO:0000259" key="1">
    <source>
        <dbReference type="Pfam" id="PF10006"/>
    </source>
</evidence>
<protein>
    <submittedName>
        <fullName evidence="2">DUF2249 domain-containing protein</fullName>
    </submittedName>
</protein>
<dbReference type="InterPro" id="IPR036868">
    <property type="entry name" value="TusA-like_sf"/>
</dbReference>
<evidence type="ECO:0000313" key="3">
    <source>
        <dbReference type="Proteomes" id="UP001596383"/>
    </source>
</evidence>